<reference evidence="4" key="1">
    <citation type="submission" date="2022-08" db="UniProtKB">
        <authorList>
            <consortium name="EnsemblMetazoa"/>
        </authorList>
    </citation>
    <scope>IDENTIFICATION</scope>
    <source>
        <strain evidence="4">05x7-T-G4-1.051#20</strain>
    </source>
</reference>
<dbReference type="Proteomes" id="UP000005408">
    <property type="component" value="Unassembled WGS sequence"/>
</dbReference>
<keyword evidence="1" id="KW-0732">Signal</keyword>
<evidence type="ECO:0000256" key="1">
    <source>
        <dbReference type="SAM" id="SignalP"/>
    </source>
</evidence>
<dbReference type="PROSITE" id="PS50871">
    <property type="entry name" value="C1Q"/>
    <property type="match status" value="1"/>
</dbReference>
<dbReference type="InterPro" id="IPR008983">
    <property type="entry name" value="Tumour_necrosis_fac-like_dom"/>
</dbReference>
<dbReference type="InterPro" id="IPR043159">
    <property type="entry name" value="Lectin_gal-bd_sf"/>
</dbReference>
<evidence type="ECO:0000313" key="5">
    <source>
        <dbReference type="Proteomes" id="UP000005408"/>
    </source>
</evidence>
<dbReference type="CDD" id="cd22827">
    <property type="entry name" value="Gal_Rha_Lectin_SUL-I-like"/>
    <property type="match status" value="1"/>
</dbReference>
<evidence type="ECO:0000313" key="4">
    <source>
        <dbReference type="EnsemblMetazoa" id="G661.14:cds"/>
    </source>
</evidence>
<dbReference type="InterPro" id="IPR000922">
    <property type="entry name" value="Lectin_gal-bd_dom"/>
</dbReference>
<feature type="domain" description="C1q" evidence="3">
    <location>
        <begin position="123"/>
        <end position="270"/>
    </location>
</feature>
<evidence type="ECO:0000259" key="3">
    <source>
        <dbReference type="PROSITE" id="PS50871"/>
    </source>
</evidence>
<feature type="signal peptide" evidence="1">
    <location>
        <begin position="1"/>
        <end position="21"/>
    </location>
</feature>
<dbReference type="SMART" id="SM00110">
    <property type="entry name" value="C1Q"/>
    <property type="match status" value="1"/>
</dbReference>
<feature type="domain" description="SUEL-type lectin" evidence="2">
    <location>
        <begin position="28"/>
        <end position="115"/>
    </location>
</feature>
<keyword evidence="5" id="KW-1185">Reference proteome</keyword>
<dbReference type="Gene3D" id="2.60.120.40">
    <property type="match status" value="1"/>
</dbReference>
<organism evidence="4 5">
    <name type="scientific">Magallana gigas</name>
    <name type="common">Pacific oyster</name>
    <name type="synonym">Crassostrea gigas</name>
    <dbReference type="NCBI Taxonomy" id="29159"/>
    <lineage>
        <taxon>Eukaryota</taxon>
        <taxon>Metazoa</taxon>
        <taxon>Spiralia</taxon>
        <taxon>Lophotrochozoa</taxon>
        <taxon>Mollusca</taxon>
        <taxon>Bivalvia</taxon>
        <taxon>Autobranchia</taxon>
        <taxon>Pteriomorphia</taxon>
        <taxon>Ostreida</taxon>
        <taxon>Ostreoidea</taxon>
        <taxon>Ostreidae</taxon>
        <taxon>Magallana</taxon>
    </lineage>
</organism>
<proteinExistence type="predicted"/>
<dbReference type="SUPFAM" id="SSF49842">
    <property type="entry name" value="TNF-like"/>
    <property type="match status" value="1"/>
</dbReference>
<dbReference type="Pfam" id="PF00386">
    <property type="entry name" value="C1q"/>
    <property type="match status" value="1"/>
</dbReference>
<dbReference type="Pfam" id="PF02140">
    <property type="entry name" value="SUEL_Lectin"/>
    <property type="match status" value="1"/>
</dbReference>
<sequence length="270" mass="30181">MSTLLRLVLLFLAIFFQKTNATDQTVALCADQRGMIRCKNGLKIKIVSANYGRTDDQVCPCGKTDTLTCRSKSSEIRVRWNCNGYATCHLHATSKHFGNPCANISKYLEISYRCVRNIDNDIQDKPIIAFNAYISKHLTLHRNTPVNVVYDKVFFNYGNAYNPHSGIFTAPSAGLYIFTWTSLVNPKSIFDAEILINAKRKGLGNCNNEGSPGFGNCANTVPLVLKAGDKKKSSISFQYRQENISCIPIGLFYHVTLNWHILRRPSLASG</sequence>
<dbReference type="GO" id="GO:0030246">
    <property type="term" value="F:carbohydrate binding"/>
    <property type="evidence" value="ECO:0007669"/>
    <property type="project" value="InterPro"/>
</dbReference>
<dbReference type="Gene3D" id="2.60.120.740">
    <property type="match status" value="1"/>
</dbReference>
<dbReference type="AlphaFoldDB" id="A0A8W8NNK4"/>
<dbReference type="InterPro" id="IPR001073">
    <property type="entry name" value="C1q_dom"/>
</dbReference>
<feature type="chain" id="PRO_5036454618" description="C1q domain-containing protein" evidence="1">
    <location>
        <begin position="22"/>
        <end position="270"/>
    </location>
</feature>
<evidence type="ECO:0008006" key="6">
    <source>
        <dbReference type="Google" id="ProtNLM"/>
    </source>
</evidence>
<evidence type="ECO:0000259" key="2">
    <source>
        <dbReference type="PROSITE" id="PS50228"/>
    </source>
</evidence>
<dbReference type="PANTHER" id="PTHR46780">
    <property type="entry name" value="PROTEIN EVA-1"/>
    <property type="match status" value="1"/>
</dbReference>
<accession>A0A8W8NNK4</accession>
<name>A0A8W8NNK4_MAGGI</name>
<dbReference type="EnsemblMetazoa" id="G661.14">
    <property type="protein sequence ID" value="G661.14:cds"/>
    <property type="gene ID" value="G661"/>
</dbReference>
<dbReference type="PROSITE" id="PS50228">
    <property type="entry name" value="SUEL_LECTIN"/>
    <property type="match status" value="1"/>
</dbReference>
<protein>
    <recommendedName>
        <fullName evidence="6">C1q domain-containing protein</fullName>
    </recommendedName>
</protein>